<dbReference type="PANTHER" id="PTHR23322:SF6">
    <property type="entry name" value="UBX DOMAIN-CONTAINING PROTEIN 7"/>
    <property type="match status" value="1"/>
</dbReference>
<feature type="region of interest" description="Disordered" evidence="1">
    <location>
        <begin position="477"/>
        <end position="499"/>
    </location>
</feature>
<gene>
    <name evidence="3" type="ORF">TR119879</name>
</gene>
<dbReference type="CDD" id="cd02958">
    <property type="entry name" value="UAS"/>
    <property type="match status" value="1"/>
</dbReference>
<dbReference type="PANTHER" id="PTHR23322">
    <property type="entry name" value="FAS-ASSOCIATED PROTEIN"/>
    <property type="match status" value="1"/>
</dbReference>
<organism evidence="3">
    <name type="scientific">Schistocephalus solidus</name>
    <name type="common">Tapeworm</name>
    <dbReference type="NCBI Taxonomy" id="70667"/>
    <lineage>
        <taxon>Eukaryota</taxon>
        <taxon>Metazoa</taxon>
        <taxon>Spiralia</taxon>
        <taxon>Lophotrochozoa</taxon>
        <taxon>Platyhelminthes</taxon>
        <taxon>Cestoda</taxon>
        <taxon>Eucestoda</taxon>
        <taxon>Diphyllobothriidea</taxon>
        <taxon>Diphyllobothriidae</taxon>
        <taxon>Schistocephalus</taxon>
    </lineage>
</organism>
<dbReference type="SMART" id="SM00594">
    <property type="entry name" value="UAS"/>
    <property type="match status" value="1"/>
</dbReference>
<sequence length="499" mass="53848">ATSFLAICNNDLQMAVNMYISDPSAVPVEPTPEYRLPIPQRTERLIPMELPHYIPAPRRATRSAFSTSIRSPFEDSPSDSGSGEDELVDLCSPMENGAVSSTSSTVKSNHETGNHQAGDNSDSHSAATTSHRTCLLSSAAVQSTTEASLEQTNGTSHQAKASATSAVNKRKKGVLRQLFAPPTDIFKGSLKEAYEAARRQKKWLLLSLHEEACFDCHILNRDVWKDYRVADLIKRNFIFVQVDVNSPDGVMYRTRHSYINSATQICILNPVNGEQEVMWNHVKDPASMHIILTEFLLHTPYPGNSPHEMASEGVTSAEGLSRLRRTHAQDSSSDPPSKRSRGNEVSNLSSHLASVSFTPSDSELEAPLSPGFTILDLTEEEQLQMALQASAAETAGCSSSCDSVSNPSTSAAATCVPCSPRSTALAKGRVEMEAVRQRRMDCLGRVTSATSVETSPDHSLPVDDCVIVSVDLNTAATAPSSSASLTTSSFQLPKPPNSA</sequence>
<evidence type="ECO:0000256" key="1">
    <source>
        <dbReference type="SAM" id="MobiDB-lite"/>
    </source>
</evidence>
<dbReference type="GO" id="GO:0005634">
    <property type="term" value="C:nucleus"/>
    <property type="evidence" value="ECO:0007669"/>
    <property type="project" value="TreeGrafter"/>
</dbReference>
<proteinExistence type="predicted"/>
<feature type="non-terminal residue" evidence="3">
    <location>
        <position position="499"/>
    </location>
</feature>
<dbReference type="InterPro" id="IPR036249">
    <property type="entry name" value="Thioredoxin-like_sf"/>
</dbReference>
<feature type="compositionally biased region" description="Polar residues" evidence="1">
    <location>
        <begin position="343"/>
        <end position="361"/>
    </location>
</feature>
<feature type="compositionally biased region" description="Polar residues" evidence="1">
    <location>
        <begin position="98"/>
        <end position="107"/>
    </location>
</feature>
<feature type="region of interest" description="Disordered" evidence="1">
    <location>
        <begin position="145"/>
        <end position="167"/>
    </location>
</feature>
<dbReference type="InterPro" id="IPR006577">
    <property type="entry name" value="UAS"/>
</dbReference>
<name>A0A0X3PRZ0_SCHSO</name>
<feature type="compositionally biased region" description="Polar residues" evidence="1">
    <location>
        <begin position="114"/>
        <end position="129"/>
    </location>
</feature>
<evidence type="ECO:0000259" key="2">
    <source>
        <dbReference type="SMART" id="SM00594"/>
    </source>
</evidence>
<feature type="non-terminal residue" evidence="3">
    <location>
        <position position="1"/>
    </location>
</feature>
<dbReference type="Gene3D" id="3.40.30.10">
    <property type="entry name" value="Glutaredoxin"/>
    <property type="match status" value="1"/>
</dbReference>
<dbReference type="SUPFAM" id="SSF52833">
    <property type="entry name" value="Thioredoxin-like"/>
    <property type="match status" value="1"/>
</dbReference>
<reference evidence="3" key="1">
    <citation type="submission" date="2016-01" db="EMBL/GenBank/DDBJ databases">
        <title>Reference transcriptome for the parasite Schistocephalus solidus: insights into the molecular evolution of parasitism.</title>
        <authorList>
            <person name="Hebert F.O."/>
            <person name="Grambauer S."/>
            <person name="Barber I."/>
            <person name="Landry C.R."/>
            <person name="Aubin-Horth N."/>
        </authorList>
    </citation>
    <scope>NUCLEOTIDE SEQUENCE</scope>
</reference>
<protein>
    <recommendedName>
        <fullName evidence="2">UAS domain-containing protein</fullName>
    </recommendedName>
</protein>
<feature type="domain" description="UAS" evidence="2">
    <location>
        <begin position="174"/>
        <end position="297"/>
    </location>
</feature>
<dbReference type="GO" id="GO:0043161">
    <property type="term" value="P:proteasome-mediated ubiquitin-dependent protein catabolic process"/>
    <property type="evidence" value="ECO:0007669"/>
    <property type="project" value="TreeGrafter"/>
</dbReference>
<dbReference type="InterPro" id="IPR050730">
    <property type="entry name" value="UBX_domain-protein"/>
</dbReference>
<feature type="compositionally biased region" description="Low complexity" evidence="1">
    <location>
        <begin position="477"/>
        <end position="489"/>
    </location>
</feature>
<dbReference type="GO" id="GO:0043130">
    <property type="term" value="F:ubiquitin binding"/>
    <property type="evidence" value="ECO:0007669"/>
    <property type="project" value="TreeGrafter"/>
</dbReference>
<evidence type="ECO:0000313" key="3">
    <source>
        <dbReference type="EMBL" id="JAP52777.1"/>
    </source>
</evidence>
<dbReference type="Pfam" id="PF13899">
    <property type="entry name" value="Thioredoxin_7"/>
    <property type="match status" value="1"/>
</dbReference>
<dbReference type="AlphaFoldDB" id="A0A0X3PRZ0"/>
<accession>A0A0X3PRZ0</accession>
<dbReference type="EMBL" id="GEEE01010448">
    <property type="protein sequence ID" value="JAP52777.1"/>
    <property type="molecule type" value="Transcribed_RNA"/>
</dbReference>
<feature type="region of interest" description="Disordered" evidence="1">
    <location>
        <begin position="59"/>
        <end position="129"/>
    </location>
</feature>
<feature type="region of interest" description="Disordered" evidence="1">
    <location>
        <begin position="324"/>
        <end position="363"/>
    </location>
</feature>